<feature type="binding site" evidence="4">
    <location>
        <begin position="12"/>
        <end position="16"/>
    </location>
    <ligand>
        <name>ATP</name>
        <dbReference type="ChEBI" id="CHEBI:30616"/>
    </ligand>
</feature>
<proteinExistence type="inferred from homology"/>
<dbReference type="Proteomes" id="UP001056890">
    <property type="component" value="Chromosome"/>
</dbReference>
<organism evidence="6 7">
    <name type="scientific">Aeromonas encheleia</name>
    <dbReference type="NCBI Taxonomy" id="73010"/>
    <lineage>
        <taxon>Bacteria</taxon>
        <taxon>Pseudomonadati</taxon>
        <taxon>Pseudomonadota</taxon>
        <taxon>Gammaproteobacteria</taxon>
        <taxon>Aeromonadales</taxon>
        <taxon>Aeromonadaceae</taxon>
        <taxon>Aeromonas</taxon>
    </lineage>
</organism>
<dbReference type="EC" id="6.3.3.2" evidence="5"/>
<dbReference type="GO" id="GO:0009396">
    <property type="term" value="P:folic acid-containing compound biosynthetic process"/>
    <property type="evidence" value="ECO:0007669"/>
    <property type="project" value="TreeGrafter"/>
</dbReference>
<evidence type="ECO:0000256" key="3">
    <source>
        <dbReference type="ARBA" id="ARBA00022840"/>
    </source>
</evidence>
<dbReference type="GO" id="GO:0046872">
    <property type="term" value="F:metal ion binding"/>
    <property type="evidence" value="ECO:0007669"/>
    <property type="project" value="UniProtKB-KW"/>
</dbReference>
<dbReference type="AlphaFoldDB" id="A0AAE9MJP7"/>
<comment type="catalytic activity">
    <reaction evidence="5">
        <text>(6S)-5-formyl-5,6,7,8-tetrahydrofolate + ATP = (6R)-5,10-methenyltetrahydrofolate + ADP + phosphate</text>
        <dbReference type="Rhea" id="RHEA:10488"/>
        <dbReference type="ChEBI" id="CHEBI:30616"/>
        <dbReference type="ChEBI" id="CHEBI:43474"/>
        <dbReference type="ChEBI" id="CHEBI:57455"/>
        <dbReference type="ChEBI" id="CHEBI:57457"/>
        <dbReference type="ChEBI" id="CHEBI:456216"/>
        <dbReference type="EC" id="6.3.3.2"/>
    </reaction>
</comment>
<comment type="similarity">
    <text evidence="1 5">Belongs to the 5-formyltetrahydrofolate cyclo-ligase family.</text>
</comment>
<dbReference type="GO" id="GO:0005524">
    <property type="term" value="F:ATP binding"/>
    <property type="evidence" value="ECO:0007669"/>
    <property type="project" value="UniProtKB-KW"/>
</dbReference>
<dbReference type="RefSeq" id="WP_042654700.1">
    <property type="nucleotide sequence ID" value="NZ_CAWMEL010000026.1"/>
</dbReference>
<keyword evidence="3 4" id="KW-0067">ATP-binding</keyword>
<comment type="cofactor">
    <cofactor evidence="5">
        <name>Mg(2+)</name>
        <dbReference type="ChEBI" id="CHEBI:18420"/>
    </cofactor>
</comment>
<gene>
    <name evidence="6" type="ORF">NHF51_07515</name>
</gene>
<evidence type="ECO:0000313" key="6">
    <source>
        <dbReference type="EMBL" id="USV58977.1"/>
    </source>
</evidence>
<dbReference type="Gene3D" id="3.40.50.10420">
    <property type="entry name" value="NagB/RpiA/CoA transferase-like"/>
    <property type="match status" value="1"/>
</dbReference>
<dbReference type="PANTHER" id="PTHR23407">
    <property type="entry name" value="ATPASE INHIBITOR/5-FORMYLTETRAHYDROFOLATE CYCLO-LIGASE"/>
    <property type="match status" value="1"/>
</dbReference>
<feature type="binding site" evidence="4">
    <location>
        <position position="58"/>
    </location>
    <ligand>
        <name>substrate</name>
    </ligand>
</feature>
<feature type="binding site" evidence="4">
    <location>
        <begin position="143"/>
        <end position="151"/>
    </location>
    <ligand>
        <name>ATP</name>
        <dbReference type="ChEBI" id="CHEBI:30616"/>
    </ligand>
</feature>
<dbReference type="SUPFAM" id="SSF100950">
    <property type="entry name" value="NagB/RpiA/CoA transferase-like"/>
    <property type="match status" value="1"/>
</dbReference>
<keyword evidence="7" id="KW-1185">Reference proteome</keyword>
<name>A0AAE9MJP7_9GAMM</name>
<sequence length="202" mass="23211">MPDHQPEHPDERQSLRQLIRQRRKSLSQAEQQAAAQQLVLRFQQHTEILAARRIALYLANDGELDPLPTIHWLWAQQKEVFLPVLHPFTPGHLLFQRYTPTSPMTHNRYGIAEPELDMLQVVPHSTLDLICTPLVAFDAEGNRLGMGGGYYDRTLACWHEHRLGPKPLGLAHDCQQVDAVPQEQWDVPLPEIITPARCWQFS</sequence>
<dbReference type="Pfam" id="PF01812">
    <property type="entry name" value="5-FTHF_cyc-lig"/>
    <property type="match status" value="1"/>
</dbReference>
<dbReference type="InterPro" id="IPR037171">
    <property type="entry name" value="NagB/RpiA_transferase-like"/>
</dbReference>
<dbReference type="GO" id="GO:0035999">
    <property type="term" value="P:tetrahydrofolate interconversion"/>
    <property type="evidence" value="ECO:0007669"/>
    <property type="project" value="TreeGrafter"/>
</dbReference>
<evidence type="ECO:0000313" key="7">
    <source>
        <dbReference type="Proteomes" id="UP001056890"/>
    </source>
</evidence>
<evidence type="ECO:0000256" key="1">
    <source>
        <dbReference type="ARBA" id="ARBA00010638"/>
    </source>
</evidence>
<dbReference type="PIRSF" id="PIRSF006806">
    <property type="entry name" value="FTHF_cligase"/>
    <property type="match status" value="1"/>
</dbReference>
<protein>
    <recommendedName>
        <fullName evidence="5">5-formyltetrahydrofolate cyclo-ligase</fullName>
        <ecNumber evidence="5">6.3.3.2</ecNumber>
    </recommendedName>
</protein>
<accession>A0AAE9MJP7</accession>
<evidence type="ECO:0000256" key="5">
    <source>
        <dbReference type="RuleBase" id="RU361279"/>
    </source>
</evidence>
<dbReference type="GO" id="GO:0030272">
    <property type="term" value="F:5-formyltetrahydrofolate cyclo-ligase activity"/>
    <property type="evidence" value="ECO:0007669"/>
    <property type="project" value="UniProtKB-EC"/>
</dbReference>
<feature type="binding site" evidence="4">
    <location>
        <position position="63"/>
    </location>
    <ligand>
        <name>substrate</name>
    </ligand>
</feature>
<evidence type="ECO:0000256" key="4">
    <source>
        <dbReference type="PIRSR" id="PIRSR006806-1"/>
    </source>
</evidence>
<keyword evidence="6" id="KW-0436">Ligase</keyword>
<dbReference type="EMBL" id="CP099717">
    <property type="protein sequence ID" value="USV58977.1"/>
    <property type="molecule type" value="Genomic_DNA"/>
</dbReference>
<dbReference type="InterPro" id="IPR002698">
    <property type="entry name" value="FTHF_cligase"/>
</dbReference>
<keyword evidence="5" id="KW-0479">Metal-binding</keyword>
<keyword evidence="5" id="KW-0460">Magnesium</keyword>
<evidence type="ECO:0000256" key="2">
    <source>
        <dbReference type="ARBA" id="ARBA00022741"/>
    </source>
</evidence>
<dbReference type="NCBIfam" id="TIGR02727">
    <property type="entry name" value="MTHFS_bact"/>
    <property type="match status" value="1"/>
</dbReference>
<reference evidence="6" key="1">
    <citation type="submission" date="2022-06" db="EMBL/GenBank/DDBJ databases">
        <title>Complete Genome of Aeromonas sp. Strain SOD01 Isolated from an Urban Freshwater Stream.</title>
        <authorList>
            <person name="Williams L.E."/>
            <person name="Brysgel T."/>
            <person name="Capestro E.M."/>
            <person name="Foltz G.V."/>
            <person name="Gardner A.E."/>
            <person name="Ingrassia J."/>
            <person name="Peterson E."/>
            <person name="Arruda J."/>
            <person name="Flaherty I."/>
            <person name="Hunt M."/>
            <person name="Pappas G."/>
            <person name="Ramsaran S."/>
            <person name="Rocha M."/>
        </authorList>
    </citation>
    <scope>NUCLEOTIDE SEQUENCE</scope>
    <source>
        <strain evidence="6">SOD01</strain>
    </source>
</reference>
<dbReference type="PANTHER" id="PTHR23407:SF1">
    <property type="entry name" value="5-FORMYLTETRAHYDROFOLATE CYCLO-LIGASE"/>
    <property type="match status" value="1"/>
</dbReference>
<keyword evidence="2 4" id="KW-0547">Nucleotide-binding</keyword>
<dbReference type="InterPro" id="IPR024185">
    <property type="entry name" value="FTHF_cligase-like_sf"/>
</dbReference>